<organism evidence="1 2">
    <name type="scientific">Papaver nudicaule</name>
    <name type="common">Iceland poppy</name>
    <dbReference type="NCBI Taxonomy" id="74823"/>
    <lineage>
        <taxon>Eukaryota</taxon>
        <taxon>Viridiplantae</taxon>
        <taxon>Streptophyta</taxon>
        <taxon>Embryophyta</taxon>
        <taxon>Tracheophyta</taxon>
        <taxon>Spermatophyta</taxon>
        <taxon>Magnoliopsida</taxon>
        <taxon>Ranunculales</taxon>
        <taxon>Papaveraceae</taxon>
        <taxon>Papaveroideae</taxon>
        <taxon>Papaver</taxon>
    </lineage>
</organism>
<feature type="non-terminal residue" evidence="1">
    <location>
        <position position="1"/>
    </location>
</feature>
<name>A0AA41S5R6_PAPNU</name>
<sequence length="97" mass="10852">TAETQVDVNSTCIQLVEATEGTIRDEENPLPQNLLSRNTAEIQVEAIAEVQVDEDNPQPQNLLIRSRVDECLKVFSSTTLKGIINPYLTLILPYLTR</sequence>
<dbReference type="EMBL" id="JAJJMA010086110">
    <property type="protein sequence ID" value="MCL7029025.1"/>
    <property type="molecule type" value="Genomic_DNA"/>
</dbReference>
<keyword evidence="2" id="KW-1185">Reference proteome</keyword>
<feature type="non-terminal residue" evidence="1">
    <location>
        <position position="97"/>
    </location>
</feature>
<gene>
    <name evidence="1" type="ORF">MKW94_001484</name>
</gene>
<evidence type="ECO:0000313" key="1">
    <source>
        <dbReference type="EMBL" id="MCL7029025.1"/>
    </source>
</evidence>
<reference evidence="1" key="1">
    <citation type="submission" date="2022-03" db="EMBL/GenBank/DDBJ databases">
        <title>A functionally conserved STORR gene fusion in Papaver species that diverged 16.8 million years ago.</title>
        <authorList>
            <person name="Catania T."/>
        </authorList>
    </citation>
    <scope>NUCLEOTIDE SEQUENCE</scope>
    <source>
        <strain evidence="1">S-191538</strain>
    </source>
</reference>
<dbReference type="AlphaFoldDB" id="A0AA41S5R6"/>
<evidence type="ECO:0000313" key="2">
    <source>
        <dbReference type="Proteomes" id="UP001177140"/>
    </source>
</evidence>
<protein>
    <submittedName>
        <fullName evidence="1">Uncharacterized protein</fullName>
    </submittedName>
</protein>
<dbReference type="Proteomes" id="UP001177140">
    <property type="component" value="Unassembled WGS sequence"/>
</dbReference>
<comment type="caution">
    <text evidence="1">The sequence shown here is derived from an EMBL/GenBank/DDBJ whole genome shotgun (WGS) entry which is preliminary data.</text>
</comment>
<proteinExistence type="predicted"/>
<accession>A0AA41S5R6</accession>